<dbReference type="FunFam" id="3.40.50.720:FF:000221">
    <property type="entry name" value="Enoyl-[acyl-carrier-protein] reductase [NADH]"/>
    <property type="match status" value="1"/>
</dbReference>
<dbReference type="Proteomes" id="UP000326595">
    <property type="component" value="Chromosome"/>
</dbReference>
<comment type="similarity">
    <text evidence="10 11">Belongs to the TER reductase family.</text>
</comment>
<evidence type="ECO:0000256" key="4">
    <source>
        <dbReference type="ARBA" id="ARBA00023002"/>
    </source>
</evidence>
<reference evidence="16" key="1">
    <citation type="submission" date="2019-09" db="EMBL/GenBank/DDBJ databases">
        <authorList>
            <person name="Chandra G."/>
            <person name="Truman W A."/>
        </authorList>
    </citation>
    <scope>NUCLEOTIDE SEQUENCE [LARGE SCALE GENOMIC DNA]</scope>
    <source>
        <strain evidence="16">PS652</strain>
    </source>
</reference>
<feature type="domain" description="Trans-2-enoyl-CoA reductase catalytic" evidence="13">
    <location>
        <begin position="83"/>
        <end position="321"/>
    </location>
</feature>
<comment type="subunit">
    <text evidence="1 11">Monomer.</text>
</comment>
<sequence>MAIIHPKVRGFICTTTHPKGCELNVRDQIEATRKLGVREDGPKKVLVIGASSGYGLAARITAAFGFKADTLGVFFEKPGTETKSGTAGWYNAAAFDKFAKAEGLYSKSINGDAFSDEARAQVIELIKNEMGGQVDLVVYSLASPVRKLPASAGERAGELVRSALKPIGQPYKSTAIDTNKDTIIEASIEPASEQEIADTVTVMGGQDWQLWIDALDAAGVLAPQARTVAFSYIGTEITWPIYWHGALGKAKMDLDATAQRLQSKVAGGANVAVLKSVVTQASSAIPVMPLYLSMVFKIMQEKGVHEGTQDQLDRLFRDRLYRADGAPAALDEEGRLRLDDWELRDDVQDACKALWPQVTTENLFELTDYTGYKKEFLKLFGFERQDVDYDADVATDVRFDCIEL</sequence>
<dbReference type="AlphaFoldDB" id="A0A5E6RRV0"/>
<dbReference type="NCBIfam" id="NF043048">
    <property type="entry name" value="EnoyACPredFabV"/>
    <property type="match status" value="1"/>
</dbReference>
<feature type="binding site" evidence="11">
    <location>
        <begin position="112"/>
        <end position="113"/>
    </location>
    <ligand>
        <name>NAD(+)</name>
        <dbReference type="ChEBI" id="CHEBI:57540"/>
    </ligand>
</feature>
<feature type="site" description="Plays an important role in discriminating NADH against NADPH" evidence="11">
    <location>
        <position position="76"/>
    </location>
</feature>
<dbReference type="HAMAP" id="MF_01838">
    <property type="entry name" value="FabV_reductase"/>
    <property type="match status" value="1"/>
</dbReference>
<dbReference type="Pfam" id="PF12242">
    <property type="entry name" value="Eno-Rase_NADH_b"/>
    <property type="match status" value="1"/>
</dbReference>
<keyword evidence="5 11" id="KW-0520">NAD</keyword>
<gene>
    <name evidence="11 16" type="primary">fabV</name>
    <name evidence="16" type="ORF">PS652_01767</name>
    <name evidence="15" type="ORF">PS652_04099</name>
</gene>
<evidence type="ECO:0000256" key="7">
    <source>
        <dbReference type="ARBA" id="ARBA00023160"/>
    </source>
</evidence>
<evidence type="ECO:0000256" key="8">
    <source>
        <dbReference type="ARBA" id="ARBA00048302"/>
    </source>
</evidence>
<evidence type="ECO:0000259" key="14">
    <source>
        <dbReference type="Pfam" id="PF12242"/>
    </source>
</evidence>
<feature type="domain" description="Trans-2-enoyl-CoA reductase-like NAD(P)H binding" evidence="14">
    <location>
        <begin position="3"/>
        <end position="81"/>
    </location>
</feature>
<dbReference type="UniPathway" id="UPA00094"/>
<evidence type="ECO:0000259" key="12">
    <source>
        <dbReference type="Pfam" id="PF07055"/>
    </source>
</evidence>
<dbReference type="EC" id="1.3.1.9" evidence="11"/>
<dbReference type="GO" id="GO:0051287">
    <property type="term" value="F:NAD binding"/>
    <property type="evidence" value="ECO:0007669"/>
    <property type="project" value="UniProtKB-UniRule"/>
</dbReference>
<comment type="catalytic activity">
    <reaction evidence="9 11">
        <text>a 2,3-saturated acyl-[ACP] + NAD(+) = a (2E)-enoyl-[ACP] + NADH + H(+)</text>
        <dbReference type="Rhea" id="RHEA:10240"/>
        <dbReference type="Rhea" id="RHEA-COMP:9925"/>
        <dbReference type="Rhea" id="RHEA-COMP:9926"/>
        <dbReference type="ChEBI" id="CHEBI:15378"/>
        <dbReference type="ChEBI" id="CHEBI:57540"/>
        <dbReference type="ChEBI" id="CHEBI:57945"/>
        <dbReference type="ChEBI" id="CHEBI:78784"/>
        <dbReference type="ChEBI" id="CHEBI:78785"/>
        <dbReference type="EC" id="1.3.1.9"/>
    </reaction>
</comment>
<dbReference type="EMBL" id="CABVHG010000008">
    <property type="protein sequence ID" value="VVM70820.1"/>
    <property type="molecule type" value="Genomic_DNA"/>
</dbReference>
<proteinExistence type="inferred from homology"/>
<evidence type="ECO:0000256" key="2">
    <source>
        <dbReference type="ARBA" id="ARBA00022516"/>
    </source>
</evidence>
<evidence type="ECO:0000256" key="6">
    <source>
        <dbReference type="ARBA" id="ARBA00023098"/>
    </source>
</evidence>
<keyword evidence="2 11" id="KW-0444">Lipid biosynthesis</keyword>
<evidence type="ECO:0000256" key="9">
    <source>
        <dbReference type="ARBA" id="ARBA00048572"/>
    </source>
</evidence>
<dbReference type="Pfam" id="PF07055">
    <property type="entry name" value="Eno-Rase_FAD_bd"/>
    <property type="match status" value="1"/>
</dbReference>
<dbReference type="PANTHER" id="PTHR37480:SF1">
    <property type="entry name" value="ENOYL-[ACYL-CARRIER-PROTEIN] REDUCTASE [NADH]"/>
    <property type="match status" value="1"/>
</dbReference>
<comment type="pathway">
    <text evidence="11">Lipid metabolism; fatty acid biosynthesis.</text>
</comment>
<dbReference type="GO" id="GO:0004318">
    <property type="term" value="F:enoyl-[acyl-carrier-protein] reductase (NADH) activity"/>
    <property type="evidence" value="ECO:0007669"/>
    <property type="project" value="UniProtKB-UniRule"/>
</dbReference>
<accession>A0A5E6RRV0</accession>
<comment type="function">
    <text evidence="11">Involved in the final reduction of the elongation cycle of fatty acid synthesis (FAS II). Catalyzes the reduction of a carbon-carbon double bond in an enoyl moiety that is covalently linked to an acyl carrier protein (ACP).</text>
</comment>
<feature type="binding site" evidence="11">
    <location>
        <begin position="141"/>
        <end position="142"/>
    </location>
    <ligand>
        <name>NAD(+)</name>
        <dbReference type="ChEBI" id="CHEBI:57540"/>
    </ligand>
</feature>
<dbReference type="GO" id="GO:0006633">
    <property type="term" value="P:fatty acid biosynthetic process"/>
    <property type="evidence" value="ECO:0007669"/>
    <property type="project" value="UniProtKB-UniRule"/>
</dbReference>
<feature type="binding site" evidence="11">
    <location>
        <position position="232"/>
    </location>
    <ligand>
        <name>substrate</name>
    </ligand>
</feature>
<dbReference type="InterPro" id="IPR024906">
    <property type="entry name" value="Eno_Rdtase_FAD-bd_dom"/>
</dbReference>
<comment type="catalytic activity">
    <reaction evidence="8">
        <text>a 2,3-saturated acyl-CoA + NAD(+) = a (2E)-enoyl-CoA + NADH + H(+)</text>
        <dbReference type="Rhea" id="RHEA:18177"/>
        <dbReference type="ChEBI" id="CHEBI:15378"/>
        <dbReference type="ChEBI" id="CHEBI:57540"/>
        <dbReference type="ChEBI" id="CHEBI:57945"/>
        <dbReference type="ChEBI" id="CHEBI:58856"/>
        <dbReference type="ChEBI" id="CHEBI:65111"/>
        <dbReference type="EC" id="1.3.1.44"/>
    </reaction>
</comment>
<dbReference type="GO" id="GO:0050343">
    <property type="term" value="F:trans-2-enoyl-CoA reductase (NADH) activity"/>
    <property type="evidence" value="ECO:0007669"/>
    <property type="project" value="UniProtKB-EC"/>
</dbReference>
<keyword evidence="4 11" id="KW-0560">Oxidoreductase</keyword>
<dbReference type="InterPro" id="IPR050048">
    <property type="entry name" value="FabV-like_NADH_b"/>
</dbReference>
<dbReference type="PANTHER" id="PTHR37480">
    <property type="entry name" value="ENOYL-[ACYL-CARRIER-PROTEIN] REDUCTASE [NADH]"/>
    <property type="match status" value="1"/>
</dbReference>
<dbReference type="InterPro" id="IPR024910">
    <property type="entry name" value="Enoyl-CoA_Rdtase_cat_dom"/>
</dbReference>
<feature type="binding site" evidence="11">
    <location>
        <begin position="49"/>
        <end position="54"/>
    </location>
    <ligand>
        <name>NAD(+)</name>
        <dbReference type="ChEBI" id="CHEBI:57540"/>
    </ligand>
</feature>
<evidence type="ECO:0000256" key="3">
    <source>
        <dbReference type="ARBA" id="ARBA00022832"/>
    </source>
</evidence>
<evidence type="ECO:0000313" key="16">
    <source>
        <dbReference type="EMBL" id="VVM70820.1"/>
    </source>
</evidence>
<evidence type="ECO:0000259" key="13">
    <source>
        <dbReference type="Pfam" id="PF12241"/>
    </source>
</evidence>
<dbReference type="Pfam" id="PF12241">
    <property type="entry name" value="Enoyl_reductase"/>
    <property type="match status" value="1"/>
</dbReference>
<keyword evidence="3 11" id="KW-0276">Fatty acid metabolism</keyword>
<feature type="binding site" evidence="11">
    <location>
        <position position="251"/>
    </location>
    <ligand>
        <name>NAD(+)</name>
        <dbReference type="ChEBI" id="CHEBI:57540"/>
    </ligand>
</feature>
<name>A0A5E6RRV0_PSEFL</name>
<evidence type="ECO:0000313" key="15">
    <source>
        <dbReference type="EMBL" id="CAK9891245.1"/>
    </source>
</evidence>
<dbReference type="EMBL" id="OZ024668">
    <property type="protein sequence ID" value="CAK9891245.1"/>
    <property type="molecule type" value="Genomic_DNA"/>
</dbReference>
<feature type="active site" description="Proton donor" evidence="11">
    <location>
        <position position="242"/>
    </location>
</feature>
<keyword evidence="7 11" id="KW-0275">Fatty acid biosynthesis</keyword>
<evidence type="ECO:0000256" key="11">
    <source>
        <dbReference type="HAMAP-Rule" id="MF_01838"/>
    </source>
</evidence>
<keyword evidence="6 11" id="KW-0443">Lipid metabolism</keyword>
<evidence type="ECO:0000256" key="5">
    <source>
        <dbReference type="ARBA" id="ARBA00023027"/>
    </source>
</evidence>
<reference evidence="15 17" key="2">
    <citation type="submission" date="2024-03" db="EMBL/GenBank/DDBJ databases">
        <authorList>
            <person name="Alaster D. Moffat"/>
            <person name="Govind Chandra"/>
            <person name="Andrew W. Truman"/>
        </authorList>
    </citation>
    <scope>NUCLEOTIDE SEQUENCE [LARGE SCALE GENOMIC DNA]</scope>
    <source>
        <strain evidence="15">PS652</strain>
    </source>
</reference>
<evidence type="ECO:0000256" key="1">
    <source>
        <dbReference type="ARBA" id="ARBA00011245"/>
    </source>
</evidence>
<feature type="binding site" evidence="11">
    <location>
        <begin position="75"/>
        <end position="76"/>
    </location>
    <ligand>
        <name>NAD(+)</name>
        <dbReference type="ChEBI" id="CHEBI:57540"/>
    </ligand>
</feature>
<dbReference type="RefSeq" id="WP_038997098.1">
    <property type="nucleotide sequence ID" value="NZ_OZ024668.1"/>
</dbReference>
<dbReference type="NCBIfam" id="NF010177">
    <property type="entry name" value="PRK13656.1"/>
    <property type="match status" value="1"/>
</dbReference>
<feature type="domain" description="Enoyl reductase FAD binding" evidence="12">
    <location>
        <begin position="330"/>
        <end position="393"/>
    </location>
</feature>
<protein>
    <recommendedName>
        <fullName evidence="11">Enoyl-[acyl-carrier-protein] reductase [NADH]</fullName>
        <shortName evidence="11">ENR</shortName>
        <ecNumber evidence="11">1.3.1.9</ecNumber>
    </recommendedName>
</protein>
<evidence type="ECO:0000313" key="17">
    <source>
        <dbReference type="Proteomes" id="UP000326595"/>
    </source>
</evidence>
<dbReference type="InterPro" id="IPR010758">
    <property type="entry name" value="Trans-2-enoyl-CoA_reductase"/>
</dbReference>
<dbReference type="Gene3D" id="3.40.50.720">
    <property type="entry name" value="NAD(P)-binding Rossmann-like Domain"/>
    <property type="match status" value="1"/>
</dbReference>
<evidence type="ECO:0000256" key="10">
    <source>
        <dbReference type="ARBA" id="ARBA00060887"/>
    </source>
</evidence>
<feature type="binding site" evidence="11">
    <location>
        <begin position="277"/>
        <end position="279"/>
    </location>
    <ligand>
        <name>NAD(+)</name>
        <dbReference type="ChEBI" id="CHEBI:57540"/>
    </ligand>
</feature>
<organism evidence="16">
    <name type="scientific">Pseudomonas fluorescens</name>
    <dbReference type="NCBI Taxonomy" id="294"/>
    <lineage>
        <taxon>Bacteria</taxon>
        <taxon>Pseudomonadati</taxon>
        <taxon>Pseudomonadota</taxon>
        <taxon>Gammaproteobacteria</taxon>
        <taxon>Pseudomonadales</taxon>
        <taxon>Pseudomonadaceae</taxon>
        <taxon>Pseudomonas</taxon>
    </lineage>
</organism>